<dbReference type="PROSITE" id="PS00647">
    <property type="entry name" value="THYMID_PHOSPHORYLASE"/>
    <property type="match status" value="1"/>
</dbReference>
<dbReference type="InterPro" id="IPR017459">
    <property type="entry name" value="Glycosyl_Trfase_fam3_N_dom"/>
</dbReference>
<dbReference type="NCBIfam" id="NF003338">
    <property type="entry name" value="PRK04350.1"/>
    <property type="match status" value="1"/>
</dbReference>
<keyword evidence="6" id="KW-1185">Reference proteome</keyword>
<dbReference type="PIRSF" id="PIRSF000478">
    <property type="entry name" value="TP_PyNP"/>
    <property type="match status" value="1"/>
</dbReference>
<dbReference type="GO" id="GO:0006206">
    <property type="term" value="P:pyrimidine nucleobase metabolic process"/>
    <property type="evidence" value="ECO:0007669"/>
    <property type="project" value="InterPro"/>
</dbReference>
<evidence type="ECO:0000256" key="2">
    <source>
        <dbReference type="ARBA" id="ARBA00022679"/>
    </source>
</evidence>
<dbReference type="InterPro" id="IPR036320">
    <property type="entry name" value="Glycosyl_Trfase_fam3_N_dom_sf"/>
</dbReference>
<name>A0A343TFI8_9EURY</name>
<dbReference type="InterPro" id="IPR013466">
    <property type="entry name" value="Thymidine/AMP_Pase"/>
</dbReference>
<proteinExistence type="predicted"/>
<dbReference type="Gene3D" id="1.20.970.50">
    <property type="match status" value="1"/>
</dbReference>
<dbReference type="Gene3D" id="2.40.40.20">
    <property type="match status" value="1"/>
</dbReference>
<feature type="domain" description="Pyrimidine nucleoside phosphorylase C-terminal" evidence="4">
    <location>
        <begin position="413"/>
        <end position="480"/>
    </location>
</feature>
<keyword evidence="1 5" id="KW-0328">Glycosyltransferase</keyword>
<sequence length="492" mass="52724">MELETVQIDLDTETPTVVLHEEDARELGIHPMDRVQLRYDDGTAIGVVKVTTGLVAVGQIGVTHPLTHLQGSVGVQPAPQPQSLRYIRRKLQDIELDRSEIRTIVQDLYHDRLTDVELSAYIAGVYANGMSLGETIHMTESMADVGDRIEWGEPVVADKHSIGGVPGNRTTPIVVAIVAAAGVKIPKTSSRGITSPAGTADTMEVFCDVELDADEIRRVVGETNGCLVWGGAIELSPVDDRIIRVETPLSLDPEGQVIASVLSKKRSAGSTHVVIDIPYGESAKVTSHTEARKLARDFKRVGERLDMRIRCAITRGDGPIGVGIGPAHEAQDVLEVLQGDGPPDLRSKGVRLASILLSECDVDADAEEILGSGRALETFRSIVAAQDGDPDVSVDDIRVGEHTRTLTAGRDGVVAHVDNSVVSELARRAGAPKDMAAGLQMHTGVGKEITSGDPVVTVYADSEPKLEDAIALSERAEVIRILHPDETLIEQL</sequence>
<dbReference type="AlphaFoldDB" id="A0A343TFI8"/>
<dbReference type="GO" id="GO:0046125">
    <property type="term" value="P:pyrimidine deoxyribonucleoside metabolic process"/>
    <property type="evidence" value="ECO:0007669"/>
    <property type="project" value="InterPro"/>
</dbReference>
<dbReference type="InterPro" id="IPR009010">
    <property type="entry name" value="Asp_de-COase-like_dom_sf"/>
</dbReference>
<dbReference type="SUPFAM" id="SSF54680">
    <property type="entry name" value="Pyrimidine nucleoside phosphorylase C-terminal domain"/>
    <property type="match status" value="1"/>
</dbReference>
<dbReference type="OrthoDB" id="9827at2157"/>
<dbReference type="SUPFAM" id="SSF52418">
    <property type="entry name" value="Nucleoside phosphorylase/phosphoribosyltransferase catalytic domain"/>
    <property type="match status" value="1"/>
</dbReference>
<evidence type="ECO:0000313" key="6">
    <source>
        <dbReference type="Proteomes" id="UP000263012"/>
    </source>
</evidence>
<dbReference type="NCBIfam" id="TIGR03327">
    <property type="entry name" value="AMP_phos"/>
    <property type="match status" value="1"/>
</dbReference>
<dbReference type="InterPro" id="IPR000053">
    <property type="entry name" value="Thymidine/pyrmidine_PPase"/>
</dbReference>
<accession>A0A343TFI8</accession>
<dbReference type="KEGG" id="hdf:AArcSl_0205"/>
<dbReference type="Pfam" id="PF07831">
    <property type="entry name" value="PYNP_C"/>
    <property type="match status" value="1"/>
</dbReference>
<reference evidence="6" key="1">
    <citation type="submission" date="2017-11" db="EMBL/GenBank/DDBJ databases">
        <title>Phenotypic and genomic properties of facultatively anaerobic sulfur-reducing natronoarchaea from hypersaline soda lakes.</title>
        <authorList>
            <person name="Sorokin D.Y."/>
            <person name="Kublanov I.V."/>
            <person name="Roman P."/>
            <person name="Sinninghe Damste J.S."/>
            <person name="Golyshin P.N."/>
            <person name="Rojo D."/>
            <person name="Ciordia S."/>
            <person name="Mena M.D.C."/>
            <person name="Ferrer M."/>
            <person name="Messina E."/>
            <person name="Smedile F."/>
            <person name="La Spada G."/>
            <person name="La Cono V."/>
            <person name="Yakimov M.M."/>
        </authorList>
    </citation>
    <scope>NUCLEOTIDE SEQUENCE [LARGE SCALE GENOMIC DNA]</scope>
    <source>
        <strain evidence="6">AArc-Sl</strain>
    </source>
</reference>
<dbReference type="EMBL" id="CP025066">
    <property type="protein sequence ID" value="AUX07860.1"/>
    <property type="molecule type" value="Genomic_DNA"/>
</dbReference>
<gene>
    <name evidence="5" type="primary">deoA</name>
    <name evidence="5" type="ORF">AArcSl_0205</name>
</gene>
<dbReference type="RefSeq" id="WP_119813866.1">
    <property type="nucleotide sequence ID" value="NZ_CP025066.1"/>
</dbReference>
<evidence type="ECO:0000313" key="5">
    <source>
        <dbReference type="EMBL" id="AUX07860.1"/>
    </source>
</evidence>
<organism evidence="5 6">
    <name type="scientific">Halalkaliarchaeum desulfuricum</name>
    <dbReference type="NCBI Taxonomy" id="2055893"/>
    <lineage>
        <taxon>Archaea</taxon>
        <taxon>Methanobacteriati</taxon>
        <taxon>Methanobacteriota</taxon>
        <taxon>Stenosarchaea group</taxon>
        <taxon>Halobacteria</taxon>
        <taxon>Halobacteriales</taxon>
        <taxon>Haloferacaceae</taxon>
        <taxon>Halalkaliarchaeum</taxon>
    </lineage>
</organism>
<dbReference type="SUPFAM" id="SSF50692">
    <property type="entry name" value="ADC-like"/>
    <property type="match status" value="1"/>
</dbReference>
<dbReference type="PANTHER" id="PTHR10515:SF0">
    <property type="entry name" value="THYMIDINE PHOSPHORYLASE"/>
    <property type="match status" value="1"/>
</dbReference>
<dbReference type="GO" id="GO:0005829">
    <property type="term" value="C:cytosol"/>
    <property type="evidence" value="ECO:0007669"/>
    <property type="project" value="TreeGrafter"/>
</dbReference>
<evidence type="ECO:0000256" key="3">
    <source>
        <dbReference type="NCBIfam" id="TIGR03327"/>
    </source>
</evidence>
<dbReference type="NCBIfam" id="TIGR02645">
    <property type="entry name" value="ARCH_P_rylase"/>
    <property type="match status" value="1"/>
</dbReference>
<dbReference type="GeneID" id="37876541"/>
<dbReference type="Gene3D" id="3.40.1030.10">
    <property type="entry name" value="Nucleoside phosphorylase/phosphoribosyltransferase catalytic domain"/>
    <property type="match status" value="1"/>
</dbReference>
<dbReference type="PANTHER" id="PTHR10515">
    <property type="entry name" value="THYMIDINE PHOSPHORYLASE"/>
    <property type="match status" value="1"/>
</dbReference>
<dbReference type="Pfam" id="PF02885">
    <property type="entry name" value="Glycos_trans_3N"/>
    <property type="match status" value="1"/>
</dbReference>
<dbReference type="SMART" id="SM00941">
    <property type="entry name" value="PYNP_C"/>
    <property type="match status" value="1"/>
</dbReference>
<dbReference type="InterPro" id="IPR036566">
    <property type="entry name" value="PYNP-like_C_sf"/>
</dbReference>
<dbReference type="Gene3D" id="3.90.1170.30">
    <property type="entry name" value="Pyrimidine nucleoside phosphorylase-like, C-terminal domain"/>
    <property type="match status" value="1"/>
</dbReference>
<evidence type="ECO:0000259" key="4">
    <source>
        <dbReference type="SMART" id="SM00941"/>
    </source>
</evidence>
<dbReference type="InterPro" id="IPR000312">
    <property type="entry name" value="Glycosyl_Trfase_fam3"/>
</dbReference>
<dbReference type="InterPro" id="IPR017872">
    <property type="entry name" value="Pyrmidine_PPase_CS"/>
</dbReference>
<dbReference type="InterPro" id="IPR017713">
    <property type="entry name" value="AMP_phosphorylase"/>
</dbReference>
<evidence type="ECO:0000256" key="1">
    <source>
        <dbReference type="ARBA" id="ARBA00022676"/>
    </source>
</evidence>
<dbReference type="GO" id="GO:0016763">
    <property type="term" value="F:pentosyltransferase activity"/>
    <property type="evidence" value="ECO:0007669"/>
    <property type="project" value="InterPro"/>
</dbReference>
<protein>
    <recommendedName>
        <fullName evidence="3">AMP phosphorylase</fullName>
        <ecNumber evidence="3">2.4.2.57</ecNumber>
    </recommendedName>
</protein>
<keyword evidence="2 5" id="KW-0808">Transferase</keyword>
<dbReference type="GO" id="GO:0004645">
    <property type="term" value="F:1,4-alpha-oligoglucan phosphorylase activity"/>
    <property type="evidence" value="ECO:0007669"/>
    <property type="project" value="InterPro"/>
</dbReference>
<dbReference type="Pfam" id="PF00591">
    <property type="entry name" value="Glycos_transf_3"/>
    <property type="match status" value="1"/>
</dbReference>
<dbReference type="InterPro" id="IPR013102">
    <property type="entry name" value="PYNP_C"/>
</dbReference>
<dbReference type="EC" id="2.4.2.57" evidence="3"/>
<dbReference type="SUPFAM" id="SSF47648">
    <property type="entry name" value="Nucleoside phosphorylase/phosphoribosyltransferase N-terminal domain"/>
    <property type="match status" value="1"/>
</dbReference>
<dbReference type="CDD" id="cd02775">
    <property type="entry name" value="MopB_CT"/>
    <property type="match status" value="1"/>
</dbReference>
<dbReference type="Proteomes" id="UP000263012">
    <property type="component" value="Chromosome"/>
</dbReference>
<dbReference type="InterPro" id="IPR035902">
    <property type="entry name" value="Nuc_phospho_transferase"/>
</dbReference>